<proteinExistence type="predicted"/>
<evidence type="ECO:0000256" key="1">
    <source>
        <dbReference type="SAM" id="SignalP"/>
    </source>
</evidence>
<gene>
    <name evidence="2" type="ORF">QE207_09490</name>
</gene>
<dbReference type="EMBL" id="CP123498">
    <property type="protein sequence ID" value="WGL96736.1"/>
    <property type="molecule type" value="Genomic_DNA"/>
</dbReference>
<evidence type="ECO:0000313" key="3">
    <source>
        <dbReference type="Proteomes" id="UP001177597"/>
    </source>
</evidence>
<protein>
    <submittedName>
        <fullName evidence="2">Uncharacterized protein</fullName>
    </submittedName>
</protein>
<feature type="signal peptide" evidence="1">
    <location>
        <begin position="1"/>
        <end position="22"/>
    </location>
</feature>
<dbReference type="AlphaFoldDB" id="A0AA95K2A9"/>
<evidence type="ECO:0000313" key="2">
    <source>
        <dbReference type="EMBL" id="WGL96736.1"/>
    </source>
</evidence>
<feature type="chain" id="PRO_5041651752" evidence="1">
    <location>
        <begin position="23"/>
        <end position="91"/>
    </location>
</feature>
<name>A0AA95K2A9_9GAMM</name>
<sequence>MKWRLKIFTISLLVGFSSLSSANNNDSRFIYTTENQNDDLVEIINLQENKHDGIKDICMKKFNNSPQCDNQRFINRFALFLKNFPDKKENN</sequence>
<organism evidence="2 3">
    <name type="scientific">Arsenophonus nasoniae</name>
    <name type="common">son-killer infecting Nasonia vitripennis</name>
    <dbReference type="NCBI Taxonomy" id="638"/>
    <lineage>
        <taxon>Bacteria</taxon>
        <taxon>Pseudomonadati</taxon>
        <taxon>Pseudomonadota</taxon>
        <taxon>Gammaproteobacteria</taxon>
        <taxon>Enterobacterales</taxon>
        <taxon>Morganellaceae</taxon>
        <taxon>Arsenophonus</taxon>
    </lineage>
</organism>
<keyword evidence="1" id="KW-0732">Signal</keyword>
<accession>A0AA95K2A9</accession>
<reference evidence="2" key="1">
    <citation type="submission" date="2023-04" db="EMBL/GenBank/DDBJ databases">
        <title>Genome dynamics across the evolutionary transition to endosymbiosis.</title>
        <authorList>
            <person name="Siozios S."/>
            <person name="Nadal-Jimenez P."/>
            <person name="Azagi T."/>
            <person name="Sprong H."/>
            <person name="Frost C.L."/>
            <person name="Parratt S.R."/>
            <person name="Taylor G."/>
            <person name="Brettell L."/>
            <person name="Lew K.C."/>
            <person name="Croft L."/>
            <person name="King K.C."/>
            <person name="Brockhurst M.A."/>
            <person name="Hypsa V."/>
            <person name="Novakova E."/>
            <person name="Darby A.C."/>
            <person name="Hurst G.D.D."/>
        </authorList>
    </citation>
    <scope>NUCLEOTIDE SEQUENCE</scope>
    <source>
        <strain evidence="2">AIh</strain>
    </source>
</reference>
<dbReference type="RefSeq" id="WP_280630153.1">
    <property type="nucleotide sequence ID" value="NZ_CP123498.1"/>
</dbReference>
<dbReference type="Proteomes" id="UP001177597">
    <property type="component" value="Chromosome"/>
</dbReference>